<dbReference type="OrthoDB" id="9804931at2"/>
<evidence type="ECO:0000259" key="1">
    <source>
        <dbReference type="PROSITE" id="PS51208"/>
    </source>
</evidence>
<dbReference type="AlphaFoldDB" id="A0A6N8TCT0"/>
<proteinExistence type="predicted"/>
<dbReference type="SUPFAM" id="SSF103515">
    <property type="entry name" value="Autotransporter"/>
    <property type="match status" value="1"/>
</dbReference>
<dbReference type="SUPFAM" id="SSF51126">
    <property type="entry name" value="Pectin lyase-like"/>
    <property type="match status" value="1"/>
</dbReference>
<protein>
    <submittedName>
        <fullName evidence="2">Autotransporter domain-containing protein</fullName>
    </submittedName>
</protein>
<accession>A0A6N8TCT0</accession>
<dbReference type="Pfam" id="PF03797">
    <property type="entry name" value="Autotransporter"/>
    <property type="match status" value="1"/>
</dbReference>
<name>A0A6N8TCT0_SHIZO</name>
<organism evidence="2 3">
    <name type="scientific">Shinella zoogloeoides</name>
    <name type="common">Crabtreella saccharophila</name>
    <dbReference type="NCBI Taxonomy" id="352475"/>
    <lineage>
        <taxon>Bacteria</taxon>
        <taxon>Pseudomonadati</taxon>
        <taxon>Pseudomonadota</taxon>
        <taxon>Alphaproteobacteria</taxon>
        <taxon>Hyphomicrobiales</taxon>
        <taxon>Rhizobiaceae</taxon>
        <taxon>Shinella</taxon>
    </lineage>
</organism>
<dbReference type="InterPro" id="IPR005546">
    <property type="entry name" value="Autotransporte_beta"/>
</dbReference>
<evidence type="ECO:0000313" key="2">
    <source>
        <dbReference type="EMBL" id="MXO01072.1"/>
    </source>
</evidence>
<evidence type="ECO:0000313" key="3">
    <source>
        <dbReference type="Proteomes" id="UP000440304"/>
    </source>
</evidence>
<dbReference type="EMBL" id="WUML01000009">
    <property type="protein sequence ID" value="MXO01072.1"/>
    <property type="molecule type" value="Genomic_DNA"/>
</dbReference>
<dbReference type="SMART" id="SM00869">
    <property type="entry name" value="Autotransporter"/>
    <property type="match status" value="1"/>
</dbReference>
<reference evidence="2 3" key="1">
    <citation type="submission" date="2019-12" db="EMBL/GenBank/DDBJ databases">
        <title>Shinella granuli gen. nov., sp. nov., and proposal of the reclassification of Zoogloea ramigera ATCC 19623 as Shinella zoogloeoides sp. nov.</title>
        <authorList>
            <person name="Gao J."/>
        </authorList>
    </citation>
    <scope>NUCLEOTIDE SEQUENCE [LARGE SCALE GENOMIC DNA]</scope>
    <source>
        <strain evidence="2 3">DSM 287</strain>
    </source>
</reference>
<feature type="domain" description="Autotransporter" evidence="1">
    <location>
        <begin position="740"/>
        <end position="1016"/>
    </location>
</feature>
<dbReference type="InterPro" id="IPR006315">
    <property type="entry name" value="OM_autotransptr_brl_dom"/>
</dbReference>
<dbReference type="InterPro" id="IPR030895">
    <property type="entry name" value="T5SS_PEPC_rpt"/>
</dbReference>
<dbReference type="RefSeq" id="WP_160786460.1">
    <property type="nucleotide sequence ID" value="NZ_CP086612.1"/>
</dbReference>
<dbReference type="NCBIfam" id="TIGR04393">
    <property type="entry name" value="rpt_T5SS_PEPC"/>
    <property type="match status" value="5"/>
</dbReference>
<comment type="caution">
    <text evidence="2">The sequence shown here is derived from an EMBL/GenBank/DDBJ whole genome shotgun (WGS) entry which is preliminary data.</text>
</comment>
<dbReference type="GO" id="GO:0019867">
    <property type="term" value="C:outer membrane"/>
    <property type="evidence" value="ECO:0007669"/>
    <property type="project" value="InterPro"/>
</dbReference>
<dbReference type="NCBIfam" id="TIGR01414">
    <property type="entry name" value="autotrans_barl"/>
    <property type="match status" value="1"/>
</dbReference>
<dbReference type="PROSITE" id="PS51208">
    <property type="entry name" value="AUTOTRANSPORTER"/>
    <property type="match status" value="1"/>
</dbReference>
<dbReference type="InterPro" id="IPR036709">
    <property type="entry name" value="Autotransporte_beta_dom_sf"/>
</dbReference>
<dbReference type="InterPro" id="IPR011050">
    <property type="entry name" value="Pectin_lyase_fold/virulence"/>
</dbReference>
<dbReference type="Gene3D" id="2.40.128.130">
    <property type="entry name" value="Autotransporter beta-domain"/>
    <property type="match status" value="1"/>
</dbReference>
<gene>
    <name evidence="2" type="ORF">GR156_12210</name>
</gene>
<dbReference type="Proteomes" id="UP000440304">
    <property type="component" value="Unassembled WGS sequence"/>
</dbReference>
<sequence length="1016" mass="101783">MRELVVQTSGGIFQRESRIAGAWRRVIPAIRCSGACSPLKFKIESGRMSILHPGLRALSATALAGATWLGFVSSVHGQTWEGDLSGNWFDSGNWSTNSLPSAGFTAIIGNVGTSNAPVIEAAGASAGLLYIGGVPASGVPGASLHITDGGTLTSITAIIANSSNAQELWSDSEYGAVTVSGAGSQWTSNSIDVGFYGQGTLTVKEGGRVTSQTGMIGAISSGSGTVDVIGSGSLWQTTGQMVIGNEGDGTLNVSQGASVTNHAAALGYYAAGHGVANISGSGSQWKVTGANIVVGNLGTGELHISDGANVDTAYRTWIGSGANSSGMLTVAGAGSTLKSAIDVRIGVSSIGTTVVSGGGNVEAGAVYLGFNATGSGSLDVTGSNSRVTSAYGMIIGYFGDGLVTVGDGGTLALGPTIQIANKSGSSGTLNIGAAEGQAAAAAGGVQAGTLVFGAGAGELVFNHTDTGYNFAPKISGNGSIRQISGVTRLLGDSSGFTGTSTILGGAFVVNGKLGGSSTIGSGAFLGGVGTLGSAGSTLTVAGGGVHAPGNSIGVQTIAGNYINNGTLRIEATPFATDRVVVAGSVDISSAALDLAVSPGGGPGSNIFSTPFTIIEKTSAGAVSGPFLSVTQNLLFLEPLLDYAGGDGNDVTLRLQRNGLAFSGVGLTRNQVSTAAAVDMLDSASAAWQGVALAGGASAARAGFDVLSGEIHASAKTALIEDSRFLRNAMNDRLYGVFSDADVEHATIWSHGFGAWGHTSDDGNAARLTRSTGGLLMGGDMAALADWRFGAVAGYSHTRFDVAARGSSGASDNYHIGVYGGTMHDGFAFRTGAAYTWHEMQIEREVAIPGLNESLEAGYDAGTAQIFGEFGYGIEMDAGRFEPFGNLAHVAVNAHDFHEGGGSAALSGAGDTSHVTFSTLGLRVATTLELEGVAATVKGMAGWRHAFGGALPTSTHAFQGGGDFTVAGVPVARDAAIVEAGFDIALAPEAMLGLSYAAQFASDAIDQSLKARLDVRF</sequence>